<dbReference type="STRING" id="1224947.SAMN05216480_12114"/>
<sequence>MKTTIKMVSLLVALVLITMACGNHNDPLYYDEQLAGDWKVSYYMQDDMQITKEQQPTWPTVNDGEITASFSEPATNASGGIQGIAVSNMYNGTYTITDHNNITFTNLVSTYAAEPEWTTLFHELTYATHFVIDGEQLFIFCSNGTTETTIVFNKY</sequence>
<dbReference type="Gene3D" id="2.40.128.270">
    <property type="match status" value="1"/>
</dbReference>
<keyword evidence="1" id="KW-0732">Signal</keyword>
<reference evidence="2 3" key="1">
    <citation type="submission" date="2016-10" db="EMBL/GenBank/DDBJ databases">
        <authorList>
            <person name="de Groot N.N."/>
        </authorList>
    </citation>
    <scope>NUCLEOTIDE SEQUENCE [LARGE SCALE GENOMIC DNA]</scope>
    <source>
        <strain evidence="2 3">CGMCC 1.12333</strain>
    </source>
</reference>
<feature type="chain" id="PRO_5011544827" evidence="1">
    <location>
        <begin position="26"/>
        <end position="155"/>
    </location>
</feature>
<evidence type="ECO:0000313" key="3">
    <source>
        <dbReference type="Proteomes" id="UP000199138"/>
    </source>
</evidence>
<gene>
    <name evidence="2" type="ORF">SAMN05216480_12114</name>
</gene>
<dbReference type="PROSITE" id="PS51257">
    <property type="entry name" value="PROKAR_LIPOPROTEIN"/>
    <property type="match status" value="1"/>
</dbReference>
<dbReference type="OrthoDB" id="1437631at2"/>
<keyword evidence="2" id="KW-0449">Lipoprotein</keyword>
<dbReference type="InterPro" id="IPR038670">
    <property type="entry name" value="HslJ-like_sf"/>
</dbReference>
<name>A0A1I7ISQ6_9FLAO</name>
<keyword evidence="3" id="KW-1185">Reference proteome</keyword>
<dbReference type="AlphaFoldDB" id="A0A1I7ISQ6"/>
<dbReference type="RefSeq" id="WP_093026481.1">
    <property type="nucleotide sequence ID" value="NZ_FPBK01000021.1"/>
</dbReference>
<proteinExistence type="predicted"/>
<protein>
    <submittedName>
        <fullName evidence="2">Uncharacterized lipoprotein YehR, DUF1307 family</fullName>
    </submittedName>
</protein>
<dbReference type="Proteomes" id="UP000199138">
    <property type="component" value="Unassembled WGS sequence"/>
</dbReference>
<accession>A0A1I7ISQ6</accession>
<evidence type="ECO:0000313" key="2">
    <source>
        <dbReference type="EMBL" id="SFU75932.1"/>
    </source>
</evidence>
<dbReference type="EMBL" id="FPBK01000021">
    <property type="protein sequence ID" value="SFU75932.1"/>
    <property type="molecule type" value="Genomic_DNA"/>
</dbReference>
<evidence type="ECO:0000256" key="1">
    <source>
        <dbReference type="SAM" id="SignalP"/>
    </source>
</evidence>
<organism evidence="2 3">
    <name type="scientific">Pustulibacterium marinum</name>
    <dbReference type="NCBI Taxonomy" id="1224947"/>
    <lineage>
        <taxon>Bacteria</taxon>
        <taxon>Pseudomonadati</taxon>
        <taxon>Bacteroidota</taxon>
        <taxon>Flavobacteriia</taxon>
        <taxon>Flavobacteriales</taxon>
        <taxon>Flavobacteriaceae</taxon>
        <taxon>Pustulibacterium</taxon>
    </lineage>
</organism>
<feature type="signal peptide" evidence="1">
    <location>
        <begin position="1"/>
        <end position="25"/>
    </location>
</feature>